<organism evidence="1 2">
    <name type="scientific">Funneliformis caledonium</name>
    <dbReference type="NCBI Taxonomy" id="1117310"/>
    <lineage>
        <taxon>Eukaryota</taxon>
        <taxon>Fungi</taxon>
        <taxon>Fungi incertae sedis</taxon>
        <taxon>Mucoromycota</taxon>
        <taxon>Glomeromycotina</taxon>
        <taxon>Glomeromycetes</taxon>
        <taxon>Glomerales</taxon>
        <taxon>Glomeraceae</taxon>
        <taxon>Funneliformis</taxon>
    </lineage>
</organism>
<dbReference type="PANTHER" id="PTHR47718:SF17">
    <property type="entry name" value="PROTEIN FAR1-RELATED SEQUENCE 5-LIKE"/>
    <property type="match status" value="1"/>
</dbReference>
<gene>
    <name evidence="1" type="ORF">FCALED_LOCUS13627</name>
</gene>
<accession>A0A9N9HT60</accession>
<name>A0A9N9HT60_9GLOM</name>
<dbReference type="Proteomes" id="UP000789570">
    <property type="component" value="Unassembled WGS sequence"/>
</dbReference>
<proteinExistence type="predicted"/>
<sequence length="192" mass="22737">MLTVEKRTISFILQRLKLTPEMRDDIALLATCGMHADAIIEVLQKNLEKHFLSKYRDEKWNKFFAAFCYACNSRVESIFEERWAALLQEYPDATSYLQHYLYSCREDWVLCFTHHAFNAEIQSIQYVESYNSIIKNNVNRSSSLTELEHTIKRLLITVESPRGMFSEDMFDTYVIELMQLIVDLDLTRIREL</sequence>
<evidence type="ECO:0000313" key="2">
    <source>
        <dbReference type="Proteomes" id="UP000789570"/>
    </source>
</evidence>
<dbReference type="EMBL" id="CAJVPQ010008178">
    <property type="protein sequence ID" value="CAG8704302.1"/>
    <property type="molecule type" value="Genomic_DNA"/>
</dbReference>
<dbReference type="PANTHER" id="PTHR47718">
    <property type="entry name" value="OS01G0519700 PROTEIN"/>
    <property type="match status" value="1"/>
</dbReference>
<dbReference type="OrthoDB" id="3261031at2759"/>
<comment type="caution">
    <text evidence="1">The sequence shown here is derived from an EMBL/GenBank/DDBJ whole genome shotgun (WGS) entry which is preliminary data.</text>
</comment>
<dbReference type="AlphaFoldDB" id="A0A9N9HT60"/>
<evidence type="ECO:0000313" key="1">
    <source>
        <dbReference type="EMBL" id="CAG8704302.1"/>
    </source>
</evidence>
<protein>
    <submittedName>
        <fullName evidence="1">5390_t:CDS:1</fullName>
    </submittedName>
</protein>
<reference evidence="1" key="1">
    <citation type="submission" date="2021-06" db="EMBL/GenBank/DDBJ databases">
        <authorList>
            <person name="Kallberg Y."/>
            <person name="Tangrot J."/>
            <person name="Rosling A."/>
        </authorList>
    </citation>
    <scope>NUCLEOTIDE SEQUENCE</scope>
    <source>
        <strain evidence="1">UK204</strain>
    </source>
</reference>
<keyword evidence="2" id="KW-1185">Reference proteome</keyword>